<evidence type="ECO:0000256" key="12">
    <source>
        <dbReference type="RuleBase" id="RU363038"/>
    </source>
</evidence>
<dbReference type="PRINTS" id="PR01038">
    <property type="entry name" value="TRNASYNTHARG"/>
</dbReference>
<comment type="subunit">
    <text evidence="3 11">Monomer.</text>
</comment>
<comment type="catalytic activity">
    <reaction evidence="10 11">
        <text>tRNA(Arg) + L-arginine + ATP = L-arginyl-tRNA(Arg) + AMP + diphosphate</text>
        <dbReference type="Rhea" id="RHEA:20301"/>
        <dbReference type="Rhea" id="RHEA-COMP:9658"/>
        <dbReference type="Rhea" id="RHEA-COMP:9673"/>
        <dbReference type="ChEBI" id="CHEBI:30616"/>
        <dbReference type="ChEBI" id="CHEBI:32682"/>
        <dbReference type="ChEBI" id="CHEBI:33019"/>
        <dbReference type="ChEBI" id="CHEBI:78442"/>
        <dbReference type="ChEBI" id="CHEBI:78513"/>
        <dbReference type="ChEBI" id="CHEBI:456215"/>
        <dbReference type="EC" id="6.1.1.19"/>
    </reaction>
</comment>
<dbReference type="GO" id="GO:0004814">
    <property type="term" value="F:arginine-tRNA ligase activity"/>
    <property type="evidence" value="ECO:0007669"/>
    <property type="project" value="UniProtKB-UniRule"/>
</dbReference>
<keyword evidence="8 11" id="KW-0648">Protein biosynthesis</keyword>
<evidence type="ECO:0000256" key="3">
    <source>
        <dbReference type="ARBA" id="ARBA00011245"/>
    </source>
</evidence>
<dbReference type="Gene3D" id="1.10.730.10">
    <property type="entry name" value="Isoleucyl-tRNA Synthetase, Domain 1"/>
    <property type="match status" value="1"/>
</dbReference>
<dbReference type="FunFam" id="3.40.50.620:FF:000062">
    <property type="entry name" value="Arginine--tRNA ligase"/>
    <property type="match status" value="1"/>
</dbReference>
<evidence type="ECO:0000256" key="2">
    <source>
        <dbReference type="ARBA" id="ARBA00005594"/>
    </source>
</evidence>
<evidence type="ECO:0000313" key="18">
    <source>
        <dbReference type="Proteomes" id="UP000321317"/>
    </source>
</evidence>
<dbReference type="InterPro" id="IPR008909">
    <property type="entry name" value="DALR_anticod-bd"/>
</dbReference>
<dbReference type="Pfam" id="PF03485">
    <property type="entry name" value="Arg_tRNA_synt_N"/>
    <property type="match status" value="1"/>
</dbReference>
<dbReference type="GO" id="GO:0005524">
    <property type="term" value="F:ATP binding"/>
    <property type="evidence" value="ECO:0007669"/>
    <property type="project" value="UniProtKB-UniRule"/>
</dbReference>
<evidence type="ECO:0000256" key="6">
    <source>
        <dbReference type="ARBA" id="ARBA00022741"/>
    </source>
</evidence>
<dbReference type="InterPro" id="IPR014729">
    <property type="entry name" value="Rossmann-like_a/b/a_fold"/>
</dbReference>
<dbReference type="HAMAP" id="MF_00123">
    <property type="entry name" value="Arg_tRNA_synth"/>
    <property type="match status" value="1"/>
</dbReference>
<keyword evidence="6 11" id="KW-0547">Nucleotide-binding</keyword>
<dbReference type="KEGG" id="chv:CHELV3228_0475"/>
<evidence type="ECO:0000256" key="11">
    <source>
        <dbReference type="HAMAP-Rule" id="MF_00123"/>
    </source>
</evidence>
<dbReference type="InterPro" id="IPR001278">
    <property type="entry name" value="Arg-tRNA-ligase"/>
</dbReference>
<accession>A0AAX2UK67</accession>
<keyword evidence="18" id="KW-1185">Reference proteome</keyword>
<evidence type="ECO:0000313" key="16">
    <source>
        <dbReference type="EMBL" id="TXK56751.1"/>
    </source>
</evidence>
<evidence type="ECO:0000259" key="13">
    <source>
        <dbReference type="SMART" id="SM00836"/>
    </source>
</evidence>
<evidence type="ECO:0000256" key="10">
    <source>
        <dbReference type="ARBA" id="ARBA00049339"/>
    </source>
</evidence>
<feature type="domain" description="Arginyl tRNA synthetase N-terminal" evidence="14">
    <location>
        <begin position="3"/>
        <end position="77"/>
    </location>
</feature>
<dbReference type="SMART" id="SM00836">
    <property type="entry name" value="DALR_1"/>
    <property type="match status" value="1"/>
</dbReference>
<keyword evidence="4 11" id="KW-0963">Cytoplasm</keyword>
<evidence type="ECO:0000256" key="1">
    <source>
        <dbReference type="ARBA" id="ARBA00004496"/>
    </source>
</evidence>
<dbReference type="Pfam" id="PF00750">
    <property type="entry name" value="tRNA-synt_1d"/>
    <property type="match status" value="1"/>
</dbReference>
<keyword evidence="9 11" id="KW-0030">Aminoacyl-tRNA synthetase</keyword>
<dbReference type="PANTHER" id="PTHR11956">
    <property type="entry name" value="ARGINYL-TRNA SYNTHETASE"/>
    <property type="match status" value="1"/>
</dbReference>
<evidence type="ECO:0000256" key="4">
    <source>
        <dbReference type="ARBA" id="ARBA00022490"/>
    </source>
</evidence>
<evidence type="ECO:0000313" key="17">
    <source>
        <dbReference type="Proteomes" id="UP000306813"/>
    </source>
</evidence>
<dbReference type="GeneID" id="52036395"/>
<gene>
    <name evidence="11" type="primary">argS</name>
    <name evidence="15" type="ORF">FDW42_02445</name>
    <name evidence="16" type="ORF">FVD16_05775</name>
</gene>
<dbReference type="InterPro" id="IPR035684">
    <property type="entry name" value="ArgRS_core"/>
</dbReference>
<dbReference type="InterPro" id="IPR036695">
    <property type="entry name" value="Arg-tRNA-synth_N_sf"/>
</dbReference>
<feature type="short sequence motif" description="'HIGH' region" evidence="11">
    <location>
        <begin position="113"/>
        <end position="123"/>
    </location>
</feature>
<comment type="caution">
    <text evidence="15">The sequence shown here is derived from an EMBL/GenBank/DDBJ whole genome shotgun (WGS) entry which is preliminary data.</text>
</comment>
<dbReference type="InterPro" id="IPR005148">
    <property type="entry name" value="Arg-tRNA-synth_N"/>
</dbReference>
<evidence type="ECO:0000256" key="7">
    <source>
        <dbReference type="ARBA" id="ARBA00022840"/>
    </source>
</evidence>
<organism evidence="15 17">
    <name type="scientific">Campylobacter helveticus</name>
    <dbReference type="NCBI Taxonomy" id="28898"/>
    <lineage>
        <taxon>Bacteria</taxon>
        <taxon>Pseudomonadati</taxon>
        <taxon>Campylobacterota</taxon>
        <taxon>Epsilonproteobacteria</taxon>
        <taxon>Campylobacterales</taxon>
        <taxon>Campylobacteraceae</taxon>
        <taxon>Campylobacter</taxon>
    </lineage>
</organism>
<evidence type="ECO:0000256" key="5">
    <source>
        <dbReference type="ARBA" id="ARBA00022598"/>
    </source>
</evidence>
<evidence type="ECO:0000313" key="15">
    <source>
        <dbReference type="EMBL" id="TNB58331.1"/>
    </source>
</evidence>
<dbReference type="SUPFAM" id="SSF55190">
    <property type="entry name" value="Arginyl-tRNA synthetase (ArgRS), N-terminal 'additional' domain"/>
    <property type="match status" value="1"/>
</dbReference>
<dbReference type="AlphaFoldDB" id="A0AAX2UK67"/>
<dbReference type="GO" id="GO:0005737">
    <property type="term" value="C:cytoplasm"/>
    <property type="evidence" value="ECO:0007669"/>
    <property type="project" value="UniProtKB-SubCell"/>
</dbReference>
<dbReference type="SUPFAM" id="SSF52374">
    <property type="entry name" value="Nucleotidylyl transferase"/>
    <property type="match status" value="1"/>
</dbReference>
<keyword evidence="5 11" id="KW-0436">Ligase</keyword>
<dbReference type="Proteomes" id="UP000306813">
    <property type="component" value="Unassembled WGS sequence"/>
</dbReference>
<dbReference type="Proteomes" id="UP000321317">
    <property type="component" value="Unassembled WGS sequence"/>
</dbReference>
<comment type="subcellular location">
    <subcellularLocation>
        <location evidence="1 11">Cytoplasm</location>
    </subcellularLocation>
</comment>
<evidence type="ECO:0000256" key="8">
    <source>
        <dbReference type="ARBA" id="ARBA00022917"/>
    </source>
</evidence>
<dbReference type="Pfam" id="PF05746">
    <property type="entry name" value="DALR_1"/>
    <property type="match status" value="1"/>
</dbReference>
<dbReference type="NCBIfam" id="TIGR00456">
    <property type="entry name" value="argS"/>
    <property type="match status" value="1"/>
</dbReference>
<keyword evidence="7 11" id="KW-0067">ATP-binding</keyword>
<dbReference type="PROSITE" id="PS00178">
    <property type="entry name" value="AA_TRNA_LIGASE_I"/>
    <property type="match status" value="1"/>
</dbReference>
<dbReference type="SUPFAM" id="SSF47323">
    <property type="entry name" value="Anticodon-binding domain of a subclass of class I aminoacyl-tRNA synthetases"/>
    <property type="match status" value="1"/>
</dbReference>
<dbReference type="Gene3D" id="3.40.50.620">
    <property type="entry name" value="HUPs"/>
    <property type="match status" value="1"/>
</dbReference>
<evidence type="ECO:0000256" key="9">
    <source>
        <dbReference type="ARBA" id="ARBA00023146"/>
    </source>
</evidence>
<dbReference type="EC" id="6.1.1.19" evidence="11"/>
<evidence type="ECO:0000259" key="14">
    <source>
        <dbReference type="SMART" id="SM01016"/>
    </source>
</evidence>
<dbReference type="InterPro" id="IPR001412">
    <property type="entry name" value="aa-tRNA-synth_I_CS"/>
</dbReference>
<sequence length="530" mass="60364">MKNIVYKEIYQILGREFILENPKDKSLAHFATPIAFSLAKELKKAPALIAADLVLKFENHFCFEKVEALNGYLNFRLSREFLDTLAKKALRHPEDFCKGEAKNQSFLLEYVSANPTGPLHIGHARGAIFGDTLARVARHLGHRFDTEYYVNDAGNQIDLLGLSILSKVKILCLNEDIEYPQDAYKGEYIDDLAREAFAHFEKDFFTMENVSSLAFWAKDKMLDLIQQNLAQANIKIDNYVSEKSYYNALNSTIESLKAHGGIYEKDYKIWLASSLKGDEKDRVIVRDDGRGTYLAADIVYHKDKMSRGYDKCINIWGADHHGYIPRMKAAMEFLGFDSKNLEIILAQMVSLLKDNQPYKMSKRAGNFILMSEILDEIGSDALRFIFLSKKCDTHLEFDIDNLKKEDGSNPIFYINYAHARVRQIFLKAEKSLDDVLEADLSNLNADGANLLFEALNLGAVLNDAFEMRALQKLPDYLKNLAASFHKFYYENKVIGAENEESLLKLFALVALSIRTGFALMGIRAKDKMEH</sequence>
<protein>
    <recommendedName>
        <fullName evidence="11">Arginine--tRNA ligase</fullName>
        <ecNumber evidence="11">6.1.1.19</ecNumber>
    </recommendedName>
    <alternativeName>
        <fullName evidence="11">Arginyl-tRNA synthetase</fullName>
        <shortName evidence="11">ArgRS</shortName>
    </alternativeName>
</protein>
<dbReference type="PANTHER" id="PTHR11956:SF5">
    <property type="entry name" value="ARGININE--TRNA LIGASE, CYTOPLASMIC"/>
    <property type="match status" value="1"/>
</dbReference>
<dbReference type="SMART" id="SM01016">
    <property type="entry name" value="Arg_tRNA_synt_N"/>
    <property type="match status" value="1"/>
</dbReference>
<feature type="domain" description="DALR anticodon binding" evidence="13">
    <location>
        <begin position="414"/>
        <end position="528"/>
    </location>
</feature>
<dbReference type="RefSeq" id="WP_082199369.1">
    <property type="nucleotide sequence ID" value="NZ_CAUWMG010000009.1"/>
</dbReference>
<dbReference type="EMBL" id="VRMA01000052">
    <property type="protein sequence ID" value="TXK56751.1"/>
    <property type="molecule type" value="Genomic_DNA"/>
</dbReference>
<dbReference type="CDD" id="cd00671">
    <property type="entry name" value="ArgRS_core"/>
    <property type="match status" value="1"/>
</dbReference>
<reference evidence="16 18" key="2">
    <citation type="submission" date="2019-08" db="EMBL/GenBank/DDBJ databases">
        <title>Rapid identification of Enteric Bacteria from Whole Genome Sequences (WGS) using Average Nucleotide Identity (ANI).</title>
        <authorList>
            <person name="Lane C."/>
        </authorList>
    </citation>
    <scope>NUCLEOTIDE SEQUENCE [LARGE SCALE GENOMIC DNA]</scope>
    <source>
        <strain evidence="16 18">D4984</strain>
    </source>
</reference>
<dbReference type="InterPro" id="IPR009080">
    <property type="entry name" value="tRNAsynth_Ia_anticodon-bd"/>
</dbReference>
<dbReference type="GO" id="GO:0006420">
    <property type="term" value="P:arginyl-tRNA aminoacylation"/>
    <property type="evidence" value="ECO:0007669"/>
    <property type="project" value="UniProtKB-UniRule"/>
</dbReference>
<dbReference type="EMBL" id="VDBS01000023">
    <property type="protein sequence ID" value="TNB58331.1"/>
    <property type="molecule type" value="Genomic_DNA"/>
</dbReference>
<dbReference type="Gene3D" id="3.30.1360.70">
    <property type="entry name" value="Arginyl tRNA synthetase N-terminal domain"/>
    <property type="match status" value="1"/>
</dbReference>
<comment type="similarity">
    <text evidence="2 11 12">Belongs to the class-I aminoacyl-tRNA synthetase family.</text>
</comment>
<proteinExistence type="inferred from homology"/>
<name>A0AAX2UK67_9BACT</name>
<reference evidence="15 17" key="1">
    <citation type="submission" date="2019-05" db="EMBL/GenBank/DDBJ databases">
        <title>Draft genomes of eight strains of Campylobacter helveticus isolated from cats and a dog in New Zealand.</title>
        <authorList>
            <person name="Bojanic K."/>
            <person name="Midwinter A.C."/>
            <person name="Biggs P.J."/>
            <person name="Acke E."/>
            <person name="Cornelius A.J."/>
            <person name="Marshall J.C."/>
        </authorList>
    </citation>
    <scope>NUCLEOTIDE SEQUENCE [LARGE SCALE GENOMIC DNA]</scope>
    <source>
        <strain evidence="15 17">ACP123b</strain>
    </source>
</reference>